<dbReference type="Proteomes" id="UP000182569">
    <property type="component" value="Chromosome"/>
</dbReference>
<feature type="transmembrane region" description="Helical" evidence="7">
    <location>
        <begin position="286"/>
        <end position="305"/>
    </location>
</feature>
<evidence type="ECO:0000256" key="1">
    <source>
        <dbReference type="ARBA" id="ARBA00004141"/>
    </source>
</evidence>
<dbReference type="GO" id="GO:0004252">
    <property type="term" value="F:serine-type endopeptidase activity"/>
    <property type="evidence" value="ECO:0007669"/>
    <property type="project" value="InterPro"/>
</dbReference>
<evidence type="ECO:0000313" key="9">
    <source>
        <dbReference type="EMBL" id="APC41881.1"/>
    </source>
</evidence>
<dbReference type="KEGG" id="ceu:A7L45_18320"/>
<feature type="transmembrane region" description="Helical" evidence="7">
    <location>
        <begin position="259"/>
        <end position="279"/>
    </location>
</feature>
<dbReference type="InterPro" id="IPR050925">
    <property type="entry name" value="Rhomboid_protease_S54"/>
</dbReference>
<dbReference type="EMBL" id="CP015756">
    <property type="protein sequence ID" value="APC41881.1"/>
    <property type="molecule type" value="Genomic_DNA"/>
</dbReference>
<feature type="transmembrane region" description="Helical" evidence="7">
    <location>
        <begin position="196"/>
        <end position="223"/>
    </location>
</feature>
<accession>A0A1J0GKL5</accession>
<dbReference type="Pfam" id="PF01694">
    <property type="entry name" value="Rhomboid"/>
    <property type="match status" value="1"/>
</dbReference>
<comment type="similarity">
    <text evidence="2">Belongs to the peptidase S54 family.</text>
</comment>
<evidence type="ECO:0000313" key="10">
    <source>
        <dbReference type="Proteomes" id="UP000182569"/>
    </source>
</evidence>
<evidence type="ECO:0000259" key="8">
    <source>
        <dbReference type="Pfam" id="PF01694"/>
    </source>
</evidence>
<name>A0A1J0GKL5_9CLOT</name>
<evidence type="ECO:0000256" key="6">
    <source>
        <dbReference type="ARBA" id="ARBA00023136"/>
    </source>
</evidence>
<dbReference type="InterPro" id="IPR035952">
    <property type="entry name" value="Rhomboid-like_sf"/>
</dbReference>
<feature type="domain" description="Peptidase S54 rhomboid" evidence="8">
    <location>
        <begin position="194"/>
        <end position="327"/>
    </location>
</feature>
<dbReference type="STRING" id="1552.A7L45_18320"/>
<keyword evidence="6 7" id="KW-0472">Membrane</keyword>
<comment type="subcellular location">
    <subcellularLocation>
        <location evidence="1">Membrane</location>
        <topology evidence="1">Multi-pass membrane protein</topology>
    </subcellularLocation>
</comment>
<dbReference type="OrthoDB" id="9813074at2"/>
<protein>
    <recommendedName>
        <fullName evidence="8">Peptidase S54 rhomboid domain-containing protein</fullName>
    </recommendedName>
</protein>
<evidence type="ECO:0000256" key="3">
    <source>
        <dbReference type="ARBA" id="ARBA00022692"/>
    </source>
</evidence>
<keyword evidence="4" id="KW-0378">Hydrolase</keyword>
<keyword evidence="5 7" id="KW-1133">Transmembrane helix</keyword>
<keyword evidence="10" id="KW-1185">Reference proteome</keyword>
<feature type="transmembrane region" description="Helical" evidence="7">
    <location>
        <begin position="144"/>
        <end position="166"/>
    </location>
</feature>
<organism evidence="9 10">
    <name type="scientific">Clostridium estertheticum subsp. estertheticum</name>
    <dbReference type="NCBI Taxonomy" id="1552"/>
    <lineage>
        <taxon>Bacteria</taxon>
        <taxon>Bacillati</taxon>
        <taxon>Bacillota</taxon>
        <taxon>Clostridia</taxon>
        <taxon>Eubacteriales</taxon>
        <taxon>Clostridiaceae</taxon>
        <taxon>Clostridium</taxon>
    </lineage>
</organism>
<evidence type="ECO:0000256" key="5">
    <source>
        <dbReference type="ARBA" id="ARBA00022989"/>
    </source>
</evidence>
<evidence type="ECO:0000256" key="2">
    <source>
        <dbReference type="ARBA" id="ARBA00009045"/>
    </source>
</evidence>
<keyword evidence="3 7" id="KW-0812">Transmembrane</keyword>
<dbReference type="AlphaFoldDB" id="A0A1J0GKL5"/>
<feature type="transmembrane region" description="Helical" evidence="7">
    <location>
        <begin position="311"/>
        <end position="330"/>
    </location>
</feature>
<dbReference type="SUPFAM" id="SSF144091">
    <property type="entry name" value="Rhomboid-like"/>
    <property type="match status" value="1"/>
</dbReference>
<reference evidence="10" key="1">
    <citation type="journal article" date="2016" name="Front. Microbiol.">
        <title>Complete Genome Sequence of Clostridium estertheticum DSM 8809, a Microbe Identified in Spoiled Vacuum Packed Beef.</title>
        <authorList>
            <person name="Yu Z."/>
            <person name="Gunn L."/>
            <person name="Brennan E."/>
            <person name="Reid R."/>
            <person name="Wall P.G."/>
            <person name="Gaora O.P."/>
            <person name="Hurley D."/>
            <person name="Bolton D."/>
            <person name="Fanning S."/>
        </authorList>
    </citation>
    <scope>NUCLEOTIDE SEQUENCE [LARGE SCALE GENOMIC DNA]</scope>
    <source>
        <strain evidence="10">DSM 8809</strain>
    </source>
</reference>
<dbReference type="InterPro" id="IPR022764">
    <property type="entry name" value="Peptidase_S54_rhomboid_dom"/>
</dbReference>
<evidence type="ECO:0000256" key="4">
    <source>
        <dbReference type="ARBA" id="ARBA00022801"/>
    </source>
</evidence>
<dbReference type="PANTHER" id="PTHR43731">
    <property type="entry name" value="RHOMBOID PROTEASE"/>
    <property type="match status" value="1"/>
</dbReference>
<dbReference type="RefSeq" id="WP_071614174.1">
    <property type="nucleotide sequence ID" value="NZ_CP015756.1"/>
</dbReference>
<feature type="transmembrane region" description="Helical" evidence="7">
    <location>
        <begin position="235"/>
        <end position="253"/>
    </location>
</feature>
<dbReference type="PANTHER" id="PTHR43731:SF14">
    <property type="entry name" value="PRESENILIN-ASSOCIATED RHOMBOID-LIKE PROTEIN, MITOCHONDRIAL"/>
    <property type="match status" value="1"/>
</dbReference>
<proteinExistence type="inferred from homology"/>
<dbReference type="GO" id="GO:0016020">
    <property type="term" value="C:membrane"/>
    <property type="evidence" value="ECO:0007669"/>
    <property type="project" value="UniProtKB-SubCell"/>
</dbReference>
<gene>
    <name evidence="9" type="ORF">A7L45_18320</name>
</gene>
<evidence type="ECO:0000256" key="7">
    <source>
        <dbReference type="SAM" id="Phobius"/>
    </source>
</evidence>
<sequence>MLEKNIKIIINGMIAQQGYLLEDITSKNNKSRLWTVSKNISGFDYRIIFTTPRSLNQLTQYDIPADKNNIYILLSEGELSNDESGKIAESNNLLQQPLIKVNISEKKVNYSQNVKLEVVNDLVSVMNSNNLRSRAGKVNLQDKPWITIIIIAINVIMYGITAYLSYMANGSILNSDTNVLVLLGAKVNDLINQGQYYRLVTCMFLHGGIVHVAVNMYSLYAIGPMVESVYGKAKYLVIYFISGICASILSYIFSTSVSIGASGAIFGLLGAVLIFAITSKEKTGSAFIKNILSVILINIFIGATMPGIDNFAHVGGLIGGMLVAFLMNFGTKE</sequence>
<dbReference type="Gene3D" id="1.20.1540.10">
    <property type="entry name" value="Rhomboid-like"/>
    <property type="match status" value="1"/>
</dbReference>